<dbReference type="AlphaFoldDB" id="A0A381XS90"/>
<feature type="transmembrane region" description="Helical" evidence="3">
    <location>
        <begin position="26"/>
        <end position="47"/>
    </location>
</feature>
<reference evidence="4" key="1">
    <citation type="submission" date="2018-05" db="EMBL/GenBank/DDBJ databases">
        <authorList>
            <person name="Lanie J.A."/>
            <person name="Ng W.-L."/>
            <person name="Kazmierczak K.M."/>
            <person name="Andrzejewski T.M."/>
            <person name="Davidsen T.M."/>
            <person name="Wayne K.J."/>
            <person name="Tettelin H."/>
            <person name="Glass J.I."/>
            <person name="Rusch D."/>
            <person name="Podicherti R."/>
            <person name="Tsui H.-C.T."/>
            <person name="Winkler M.E."/>
        </authorList>
    </citation>
    <scope>NUCLEOTIDE SEQUENCE</scope>
</reference>
<keyword evidence="3" id="KW-0472">Membrane</keyword>
<feature type="transmembrane region" description="Helical" evidence="3">
    <location>
        <begin position="370"/>
        <end position="392"/>
    </location>
</feature>
<proteinExistence type="predicted"/>
<feature type="coiled-coil region" evidence="1">
    <location>
        <begin position="165"/>
        <end position="214"/>
    </location>
</feature>
<feature type="transmembrane region" description="Helical" evidence="3">
    <location>
        <begin position="68"/>
        <end position="89"/>
    </location>
</feature>
<name>A0A381XS90_9ZZZZ</name>
<feature type="region of interest" description="Disordered" evidence="2">
    <location>
        <begin position="410"/>
        <end position="474"/>
    </location>
</feature>
<keyword evidence="1" id="KW-0175">Coiled coil</keyword>
<evidence type="ECO:0008006" key="5">
    <source>
        <dbReference type="Google" id="ProtNLM"/>
    </source>
</evidence>
<keyword evidence="3" id="KW-1133">Transmembrane helix</keyword>
<feature type="compositionally biased region" description="Basic and acidic residues" evidence="2">
    <location>
        <begin position="465"/>
        <end position="474"/>
    </location>
</feature>
<evidence type="ECO:0000256" key="3">
    <source>
        <dbReference type="SAM" id="Phobius"/>
    </source>
</evidence>
<gene>
    <name evidence="4" type="ORF">METZ01_LOCUS120530</name>
</gene>
<evidence type="ECO:0000256" key="1">
    <source>
        <dbReference type="SAM" id="Coils"/>
    </source>
</evidence>
<dbReference type="EMBL" id="UINC01016212">
    <property type="protein sequence ID" value="SVA67676.1"/>
    <property type="molecule type" value="Genomic_DNA"/>
</dbReference>
<evidence type="ECO:0000313" key="4">
    <source>
        <dbReference type="EMBL" id="SVA67676.1"/>
    </source>
</evidence>
<accession>A0A381XS90</accession>
<sequence>MFLAILTFLSALTISAVAIYYSVAGLAAIFAAAVIPIIIMGVSLEVGKLVTAVWLHRNWNRAVWWLKTYLAVAVVVLMFITSMGIFGYLSKAHIEQTSMSIEQVAQIDSLEEKMIRSTAKVDRWTAEIDRLLKGDNVRVDTLIEKEQEALTKVYAHINKEKKLANDQANSDIKLLTNDKTDAQEQADREIKLQNDRLDQARERKEADIASAQKKFEESFGGTAKFEKAVETATANELSVASAAQREIKSINKRLNTKLDSIDEKINVIRLALVDKLAKIDTTYGSSVTDIENRISNLRGQANVKTEDIDKRLAELEGFIDKETVIVDTIREEKAVFEKTFRQLEADVGPIKYIAEFVYGQEADANLLERAVRWVIIVIIFVFDPLAVLLLIASQYSFMYRREPSWGGVVGGYIPPSEGNDPKDDPDDDPEPPAPVQPEDGFDEDEIKYDMTPMTEEEEYRNAGITKEEAERKPEVETVYKDAPVQMELDLQEAKEVFEPDPRQTEFDFDAEPFVPKLSEEEIEQLDESDEEWKKAKAQWKGDNPKELIKTQKVAYAVGKISEFPWERDYQDMKVKKTKTESEKMQDELEPINELDEATEEVDNVDKWNDFIDSANEAAEQEDQKKKFESTNYYTKVSNKQLLNKTHEAEDETTTQK</sequence>
<keyword evidence="3" id="KW-0812">Transmembrane</keyword>
<evidence type="ECO:0000256" key="2">
    <source>
        <dbReference type="SAM" id="MobiDB-lite"/>
    </source>
</evidence>
<protein>
    <recommendedName>
        <fullName evidence="5">DUF4407 domain-containing protein</fullName>
    </recommendedName>
</protein>
<organism evidence="4">
    <name type="scientific">marine metagenome</name>
    <dbReference type="NCBI Taxonomy" id="408172"/>
    <lineage>
        <taxon>unclassified sequences</taxon>
        <taxon>metagenomes</taxon>
        <taxon>ecological metagenomes</taxon>
    </lineage>
</organism>